<feature type="region of interest" description="Disordered" evidence="1">
    <location>
        <begin position="32"/>
        <end position="52"/>
    </location>
</feature>
<evidence type="ECO:0000313" key="4">
    <source>
        <dbReference type="Proteomes" id="UP000041254"/>
    </source>
</evidence>
<gene>
    <name evidence="3" type="ORF">Vbra_13814</name>
</gene>
<reference evidence="3 4" key="1">
    <citation type="submission" date="2014-11" db="EMBL/GenBank/DDBJ databases">
        <authorList>
            <person name="Zhu J."/>
            <person name="Qi W."/>
            <person name="Song R."/>
        </authorList>
    </citation>
    <scope>NUCLEOTIDE SEQUENCE [LARGE SCALE GENOMIC DNA]</scope>
</reference>
<proteinExistence type="predicted"/>
<name>A0A0G4EX07_VITBC</name>
<dbReference type="AlphaFoldDB" id="A0A0G4EX07"/>
<keyword evidence="2" id="KW-0732">Signal</keyword>
<evidence type="ECO:0000256" key="2">
    <source>
        <dbReference type="SAM" id="SignalP"/>
    </source>
</evidence>
<dbReference type="InParanoid" id="A0A0G4EX07"/>
<protein>
    <submittedName>
        <fullName evidence="3">Uncharacterized protein</fullName>
    </submittedName>
</protein>
<organism evidence="3 4">
    <name type="scientific">Vitrella brassicaformis (strain CCMP3155)</name>
    <dbReference type="NCBI Taxonomy" id="1169540"/>
    <lineage>
        <taxon>Eukaryota</taxon>
        <taxon>Sar</taxon>
        <taxon>Alveolata</taxon>
        <taxon>Colpodellida</taxon>
        <taxon>Vitrellaceae</taxon>
        <taxon>Vitrella</taxon>
    </lineage>
</organism>
<feature type="compositionally biased region" description="Basic and acidic residues" evidence="1">
    <location>
        <begin position="35"/>
        <end position="52"/>
    </location>
</feature>
<accession>A0A0G4EX07</accession>
<feature type="compositionally biased region" description="Polar residues" evidence="1">
    <location>
        <begin position="89"/>
        <end position="103"/>
    </location>
</feature>
<keyword evidence="4" id="KW-1185">Reference proteome</keyword>
<evidence type="ECO:0000313" key="3">
    <source>
        <dbReference type="EMBL" id="CEM03313.1"/>
    </source>
</evidence>
<feature type="region of interest" description="Disordered" evidence="1">
    <location>
        <begin position="70"/>
        <end position="152"/>
    </location>
</feature>
<feature type="signal peptide" evidence="2">
    <location>
        <begin position="1"/>
        <end position="20"/>
    </location>
</feature>
<sequence length="177" mass="18130">MQLRPLIVILALTITRLAKAANLSITPAGHATAAHHADKGPHAEVKTEAKHPQAEGLALNATAHAGIHAEKAQQKTNQTAKTSFLRAPKTQQTAQPSAASSTGRLVKSEGHSQGHIDPPEAPPTGGPGAPDEPPRDPAAAAGPEGDLNDTNWGIRYSAPPALACALPLVAVAAFGQF</sequence>
<dbReference type="Proteomes" id="UP000041254">
    <property type="component" value="Unassembled WGS sequence"/>
</dbReference>
<dbReference type="VEuPathDB" id="CryptoDB:Vbra_13814"/>
<dbReference type="EMBL" id="CDMY01000337">
    <property type="protein sequence ID" value="CEM03313.1"/>
    <property type="molecule type" value="Genomic_DNA"/>
</dbReference>
<evidence type="ECO:0000256" key="1">
    <source>
        <dbReference type="SAM" id="MobiDB-lite"/>
    </source>
</evidence>
<feature type="chain" id="PRO_5005188422" evidence="2">
    <location>
        <begin position="21"/>
        <end position="177"/>
    </location>
</feature>
<feature type="compositionally biased region" description="Basic and acidic residues" evidence="1">
    <location>
        <begin position="106"/>
        <end position="118"/>
    </location>
</feature>